<comment type="caution">
    <text evidence="1">The sequence shown here is derived from an EMBL/GenBank/DDBJ whole genome shotgun (WGS) entry which is preliminary data.</text>
</comment>
<evidence type="ECO:0000313" key="1">
    <source>
        <dbReference type="EMBL" id="MFC6644170.1"/>
    </source>
</evidence>
<evidence type="ECO:0000313" key="2">
    <source>
        <dbReference type="Proteomes" id="UP001596391"/>
    </source>
</evidence>
<dbReference type="RefSeq" id="WP_390233468.1">
    <property type="nucleotide sequence ID" value="NZ_JBHSWI010000001.1"/>
</dbReference>
<dbReference type="Proteomes" id="UP001596391">
    <property type="component" value="Unassembled WGS sequence"/>
</dbReference>
<keyword evidence="2" id="KW-1185">Reference proteome</keyword>
<sequence length="268" mass="26937">MDPNTSDYITASGGGQTAITGAPFLWETGSNVLNVMLDAGTHPGCAAAINTVGSGTTGGTTLLAGQTIATGDTVYPIGGSTQDLAFDGSGSLWIDRAGTLDPSAAPPTVPTALVKIKPNYGNAFTPAQMAANTTFQYFYTAGMSSTYSPRSVSIDGDGNAWYIINSSHGLGMLSNSGALLSPAPSTGEPGFRGSVCTSCKFRGQASSTYTRATNTFGGLKPTFDAAGNVLTIGGGTGAAFIEVVVGAAGPTVQPMSQALKNGKVGQRP</sequence>
<name>A0ABW1Z3N7_9BACT</name>
<protein>
    <submittedName>
        <fullName evidence="1">Uncharacterized protein</fullName>
    </submittedName>
</protein>
<proteinExistence type="predicted"/>
<dbReference type="EMBL" id="JBHSWI010000001">
    <property type="protein sequence ID" value="MFC6644170.1"/>
    <property type="molecule type" value="Genomic_DNA"/>
</dbReference>
<accession>A0ABW1Z3N7</accession>
<reference evidence="2" key="1">
    <citation type="journal article" date="2019" name="Int. J. Syst. Evol. Microbiol.">
        <title>The Global Catalogue of Microorganisms (GCM) 10K type strain sequencing project: providing services to taxonomists for standard genome sequencing and annotation.</title>
        <authorList>
            <consortium name="The Broad Institute Genomics Platform"/>
            <consortium name="The Broad Institute Genome Sequencing Center for Infectious Disease"/>
            <person name="Wu L."/>
            <person name="Ma J."/>
        </authorList>
    </citation>
    <scope>NUCLEOTIDE SEQUENCE [LARGE SCALE GENOMIC DNA]</scope>
    <source>
        <strain evidence="2">CGMCC 1.16026</strain>
    </source>
</reference>
<organism evidence="1 2">
    <name type="scientific">Granulicella cerasi</name>
    <dbReference type="NCBI Taxonomy" id="741063"/>
    <lineage>
        <taxon>Bacteria</taxon>
        <taxon>Pseudomonadati</taxon>
        <taxon>Acidobacteriota</taxon>
        <taxon>Terriglobia</taxon>
        <taxon>Terriglobales</taxon>
        <taxon>Acidobacteriaceae</taxon>
        <taxon>Granulicella</taxon>
    </lineage>
</organism>
<gene>
    <name evidence="1" type="ORF">ACFQBQ_00895</name>
</gene>